<keyword evidence="2" id="KW-0178">Competence</keyword>
<reference evidence="4 5" key="1">
    <citation type="journal article" date="2015" name="Genome Announc.">
        <title>Expanding the biotechnology potential of lactobacilli through comparative genomics of 213 strains and associated genera.</title>
        <authorList>
            <person name="Sun Z."/>
            <person name="Harris H.M."/>
            <person name="McCann A."/>
            <person name="Guo C."/>
            <person name="Argimon S."/>
            <person name="Zhang W."/>
            <person name="Yang X."/>
            <person name="Jeffery I.B."/>
            <person name="Cooney J.C."/>
            <person name="Kagawa T.F."/>
            <person name="Liu W."/>
            <person name="Song Y."/>
            <person name="Salvetti E."/>
            <person name="Wrobel A."/>
            <person name="Rasinkangas P."/>
            <person name="Parkhill J."/>
            <person name="Rea M.C."/>
            <person name="O'Sullivan O."/>
            <person name="Ritari J."/>
            <person name="Douillard F.P."/>
            <person name="Paul Ross R."/>
            <person name="Yang R."/>
            <person name="Briner A.E."/>
            <person name="Felis G.E."/>
            <person name="de Vos W.M."/>
            <person name="Barrangou R."/>
            <person name="Klaenhammer T.R."/>
            <person name="Caufield P.W."/>
            <person name="Cui Y."/>
            <person name="Zhang H."/>
            <person name="O'Toole P.W."/>
        </authorList>
    </citation>
    <scope>NUCLEOTIDE SEQUENCE [LARGE SCALE GENOMIC DNA]</scope>
    <source>
        <strain evidence="4 5">DSM 13343</strain>
    </source>
</reference>
<dbReference type="NCBIfam" id="TIGR02532">
    <property type="entry name" value="IV_pilin_GFxxxE"/>
    <property type="match status" value="1"/>
</dbReference>
<evidence type="ECO:0000256" key="2">
    <source>
        <dbReference type="ARBA" id="ARBA00023287"/>
    </source>
</evidence>
<dbReference type="EMBL" id="AZEU01000114">
    <property type="protein sequence ID" value="KRL46089.1"/>
    <property type="molecule type" value="Genomic_DNA"/>
</dbReference>
<sequence length="146" mass="17261">MRKHGFTIIEILIALSISIATLITTVSFGQRWWQQQQEAQFFADFQRDWSQLRQMAIVDQVDVEVKWDFDHRRFWFGTLKYAGKAYVYLPKSLSMDFPNQDSQWSLEYSGGNFTKEQTLIFYRGSATRQVIFTWQMGSGVLLRHDT</sequence>
<gene>
    <name evidence="4" type="ORF">FD01_GL000542</name>
</gene>
<dbReference type="AlphaFoldDB" id="A0A0R1QNQ4"/>
<evidence type="ECO:0000256" key="1">
    <source>
        <dbReference type="ARBA" id="ARBA00004241"/>
    </source>
</evidence>
<keyword evidence="3" id="KW-1133">Transmembrane helix</keyword>
<organism evidence="4 5">
    <name type="scientific">Lacticaseibacillus manihotivorans DSM 13343 = JCM 12514</name>
    <dbReference type="NCBI Taxonomy" id="1423769"/>
    <lineage>
        <taxon>Bacteria</taxon>
        <taxon>Bacillati</taxon>
        <taxon>Bacillota</taxon>
        <taxon>Bacilli</taxon>
        <taxon>Lactobacillales</taxon>
        <taxon>Lactobacillaceae</taxon>
        <taxon>Lacticaseibacillus</taxon>
    </lineage>
</organism>
<evidence type="ECO:0000313" key="5">
    <source>
        <dbReference type="Proteomes" id="UP000051790"/>
    </source>
</evidence>
<protein>
    <recommendedName>
        <fullName evidence="6">Prepilin-type N-terminal cleavage/methylation domain-containing protein</fullName>
    </recommendedName>
</protein>
<feature type="transmembrane region" description="Helical" evidence="3">
    <location>
        <begin position="6"/>
        <end position="28"/>
    </location>
</feature>
<dbReference type="PATRIC" id="fig|1423769.4.peg.576"/>
<evidence type="ECO:0008006" key="6">
    <source>
        <dbReference type="Google" id="ProtNLM"/>
    </source>
</evidence>
<dbReference type="GO" id="GO:0009986">
    <property type="term" value="C:cell surface"/>
    <property type="evidence" value="ECO:0007669"/>
    <property type="project" value="UniProtKB-SubCell"/>
</dbReference>
<comment type="subcellular location">
    <subcellularLocation>
        <location evidence="1">Cell surface</location>
    </subcellularLocation>
</comment>
<dbReference type="RefSeq" id="WP_056963245.1">
    <property type="nucleotide sequence ID" value="NZ_AZEU01000114.1"/>
</dbReference>
<dbReference type="Pfam" id="PF07963">
    <property type="entry name" value="N_methyl"/>
    <property type="match status" value="1"/>
</dbReference>
<name>A0A0R1QNQ4_9LACO</name>
<keyword evidence="5" id="KW-1185">Reference proteome</keyword>
<proteinExistence type="predicted"/>
<accession>A0A0R1QNQ4</accession>
<dbReference type="OrthoDB" id="9980495at2"/>
<comment type="caution">
    <text evidence="4">The sequence shown here is derived from an EMBL/GenBank/DDBJ whole genome shotgun (WGS) entry which is preliminary data.</text>
</comment>
<dbReference type="InterPro" id="IPR012902">
    <property type="entry name" value="N_methyl_site"/>
</dbReference>
<keyword evidence="3" id="KW-0472">Membrane</keyword>
<evidence type="ECO:0000256" key="3">
    <source>
        <dbReference type="SAM" id="Phobius"/>
    </source>
</evidence>
<dbReference type="Proteomes" id="UP000051790">
    <property type="component" value="Unassembled WGS sequence"/>
</dbReference>
<dbReference type="GO" id="GO:0030420">
    <property type="term" value="P:establishment of competence for transformation"/>
    <property type="evidence" value="ECO:0007669"/>
    <property type="project" value="UniProtKB-KW"/>
</dbReference>
<evidence type="ECO:0000313" key="4">
    <source>
        <dbReference type="EMBL" id="KRL46089.1"/>
    </source>
</evidence>
<keyword evidence="3" id="KW-0812">Transmembrane</keyword>